<evidence type="ECO:0000313" key="3">
    <source>
        <dbReference type="Proteomes" id="UP000317371"/>
    </source>
</evidence>
<evidence type="ECO:0000259" key="1">
    <source>
        <dbReference type="Pfam" id="PF13115"/>
    </source>
</evidence>
<dbReference type="InParanoid" id="A0A540VJN9"/>
<dbReference type="OrthoDB" id="166718at2"/>
<dbReference type="AlphaFoldDB" id="A0A540VJN9"/>
<name>A0A540VJN9_9CHLR</name>
<comment type="caution">
    <text evidence="2">The sequence shown here is derived from an EMBL/GenBank/DDBJ whole genome shotgun (WGS) entry which is preliminary data.</text>
</comment>
<dbReference type="InterPro" id="IPR036182">
    <property type="entry name" value="PCuAC_sf"/>
</dbReference>
<dbReference type="PANTHER" id="PTHR36302:SF1">
    <property type="entry name" value="COPPER CHAPERONE PCU(A)C"/>
    <property type="match status" value="1"/>
</dbReference>
<dbReference type="Pfam" id="PF13115">
    <property type="entry name" value="YtkA"/>
    <property type="match status" value="1"/>
</dbReference>
<dbReference type="InterPro" id="IPR032693">
    <property type="entry name" value="YtkA-like_dom"/>
</dbReference>
<dbReference type="PANTHER" id="PTHR36302">
    <property type="entry name" value="BLR7088 PROTEIN"/>
    <property type="match status" value="1"/>
</dbReference>
<dbReference type="SUPFAM" id="SSF110087">
    <property type="entry name" value="DR1885-like metal-binding protein"/>
    <property type="match status" value="1"/>
</dbReference>
<reference evidence="2 3" key="1">
    <citation type="submission" date="2019-06" db="EMBL/GenBank/DDBJ databases">
        <title>Genome sequence of Litorilinea aerophila BAA-2444.</title>
        <authorList>
            <person name="Maclea K.S."/>
            <person name="Maurais E.G."/>
            <person name="Iannazzi L.C."/>
        </authorList>
    </citation>
    <scope>NUCLEOTIDE SEQUENCE [LARGE SCALE GENOMIC DNA]</scope>
    <source>
        <strain evidence="2 3">ATCC BAA-2444</strain>
    </source>
</reference>
<keyword evidence="3" id="KW-1185">Reference proteome</keyword>
<gene>
    <name evidence="2" type="ORF">FKZ61_04665</name>
</gene>
<organism evidence="2 3">
    <name type="scientific">Litorilinea aerophila</name>
    <dbReference type="NCBI Taxonomy" id="1204385"/>
    <lineage>
        <taxon>Bacteria</taxon>
        <taxon>Bacillati</taxon>
        <taxon>Chloroflexota</taxon>
        <taxon>Caldilineae</taxon>
        <taxon>Caldilineales</taxon>
        <taxon>Caldilineaceae</taxon>
        <taxon>Litorilinea</taxon>
    </lineage>
</organism>
<protein>
    <submittedName>
        <fullName evidence="2">Copper chaperone PCu(A)C</fullName>
    </submittedName>
</protein>
<dbReference type="EMBL" id="VIGC01000005">
    <property type="protein sequence ID" value="TQE96936.1"/>
    <property type="molecule type" value="Genomic_DNA"/>
</dbReference>
<proteinExistence type="predicted"/>
<evidence type="ECO:0000313" key="2">
    <source>
        <dbReference type="EMBL" id="TQE96936.1"/>
    </source>
</evidence>
<feature type="domain" description="YtkA-like" evidence="1">
    <location>
        <begin position="67"/>
        <end position="141"/>
    </location>
</feature>
<dbReference type="InterPro" id="IPR058248">
    <property type="entry name" value="Lxx211020-like"/>
</dbReference>
<dbReference type="Proteomes" id="UP000317371">
    <property type="component" value="Unassembled WGS sequence"/>
</dbReference>
<dbReference type="Gene3D" id="2.60.40.1890">
    <property type="entry name" value="PCu(A)C copper chaperone"/>
    <property type="match status" value="1"/>
</dbReference>
<dbReference type="Pfam" id="PF04314">
    <property type="entry name" value="PCuAC"/>
    <property type="match status" value="1"/>
</dbReference>
<sequence length="300" mass="31522">MHPVMNLWHWNLWQKTSGLRGESRPGTARAGLVLMLLATWLLGACAPLPAPAGEGGHQDALQLHVIPPAAGMDGTGLTVYVADAAGMPVTDATVQVEGDMNHAGMVPVIGEPVADEADGAADGFYHIPFQFTMMGDWILTVVVERADGTRLERQLNLQVNDAGVSGDVVAAGQMAVMNAWARPVLVADGNTAIYLTLLNGTGVADRLVAVSSPLAVAELHESIHEGDVMRMEPRPEGFDIPAEGGLVLQPGGKHIMLLNVPEPLEAGDTVEITLEFATAPAQTLEVPVRDMADGSDGMAH</sequence>
<dbReference type="InterPro" id="IPR007410">
    <property type="entry name" value="LpqE-like"/>
</dbReference>
<accession>A0A540VJN9</accession>